<dbReference type="PANTHER" id="PTHR46082">
    <property type="entry name" value="ATP/GTP-BINDING PROTEIN-RELATED"/>
    <property type="match status" value="1"/>
</dbReference>
<dbReference type="STRING" id="573508.A0A1E3B6R3"/>
<dbReference type="GO" id="GO:0003824">
    <property type="term" value="F:catalytic activity"/>
    <property type="evidence" value="ECO:0007669"/>
    <property type="project" value="InterPro"/>
</dbReference>
<comment type="caution">
    <text evidence="3">The sequence shown here is derived from an EMBL/GenBank/DDBJ whole genome shotgun (WGS) entry which is preliminary data.</text>
</comment>
<feature type="compositionally biased region" description="Polar residues" evidence="1">
    <location>
        <begin position="524"/>
        <end position="547"/>
    </location>
</feature>
<evidence type="ECO:0000256" key="1">
    <source>
        <dbReference type="SAM" id="MobiDB-lite"/>
    </source>
</evidence>
<dbReference type="VEuPathDB" id="FungiDB:SI65_08157"/>
<gene>
    <name evidence="3" type="ORF">SI65_08157</name>
</gene>
<dbReference type="Pfam" id="PF01048">
    <property type="entry name" value="PNP_UDP_1"/>
    <property type="match status" value="1"/>
</dbReference>
<dbReference type="EMBL" id="JXNT01000011">
    <property type="protein sequence ID" value="ODM16650.1"/>
    <property type="molecule type" value="Genomic_DNA"/>
</dbReference>
<reference evidence="3 4" key="1">
    <citation type="journal article" date="2016" name="BMC Genomics">
        <title>Comparative genomic and transcriptomic analyses of the Fuzhuan brick tea-fermentation fungus Aspergillus cristatus.</title>
        <authorList>
            <person name="Ge Y."/>
            <person name="Wang Y."/>
            <person name="Liu Y."/>
            <person name="Tan Y."/>
            <person name="Ren X."/>
            <person name="Zhang X."/>
            <person name="Hyde K.D."/>
            <person name="Liu Y."/>
            <person name="Liu Z."/>
        </authorList>
    </citation>
    <scope>NUCLEOTIDE SEQUENCE [LARGE SCALE GENOMIC DNA]</scope>
    <source>
        <strain evidence="3 4">GZAAS20.1005</strain>
    </source>
</reference>
<sequence>MLPSHGNFAVGWIAAIHKEYVAARQVLDEVYEDLEFPRPAEDLNSYTLGRMERHYVVIACLPSGSYGTQAAAEAVERMKSSFPMIRFVLMVGVAGGAPTQADVRLGDVVVGTRVVPYGFGKRTPGGMVFTGDIGLSAGALLTGTQKLAAMLVEGNLDLDFIVRQTFNKSPKITTEYQRPHERPDRLYKSEYNHGDSCDCQLDCAQNLSKLVNRPERNDYCVEVHCGNIGSADIVVKDALSRDNYAREFRLLCFEMESAGLMSKLPCLPIRGICDYSDSHKNKHWQGYAAATAAVYAKSLLKVIPPENVLQTRITMDKTELERHIRSIIRDVQRVATSRSVDEDSQIRGADNALKKIEVIVDLLKDLSEDHSADISKIEEEVGKHTSDIESARDRLQDIEKGEKELVASLAKITEHIETQKKMSTNIEIEEKWAVLHQKAQEESMMLTKLATFVDEVLPVTTAILGQVGHVTGNENVNTAAEVIKNSPRLTALFKSMSDLRSKHSRSSGQKSSKKSNQAREEVAYTTSSKTSFRKIMSNTFTSKSNQSETEEKGNQRLTSESQNEEGIFANNSCSPKKSN</sequence>
<accession>A0A1E3B6R3</accession>
<evidence type="ECO:0000259" key="2">
    <source>
        <dbReference type="Pfam" id="PF01048"/>
    </source>
</evidence>
<dbReference type="SUPFAM" id="SSF53167">
    <property type="entry name" value="Purine and uridine phosphorylases"/>
    <property type="match status" value="1"/>
</dbReference>
<keyword evidence="4" id="KW-1185">Reference proteome</keyword>
<name>A0A1E3B6R3_ASPCR</name>
<dbReference type="PANTHER" id="PTHR46082:SF11">
    <property type="entry name" value="AAA+ ATPASE DOMAIN-CONTAINING PROTEIN-RELATED"/>
    <property type="match status" value="1"/>
</dbReference>
<organism evidence="3 4">
    <name type="scientific">Aspergillus cristatus</name>
    <name type="common">Chinese Fuzhuan brick tea-fermentation fungus</name>
    <name type="synonym">Eurotium cristatum</name>
    <dbReference type="NCBI Taxonomy" id="573508"/>
    <lineage>
        <taxon>Eukaryota</taxon>
        <taxon>Fungi</taxon>
        <taxon>Dikarya</taxon>
        <taxon>Ascomycota</taxon>
        <taxon>Pezizomycotina</taxon>
        <taxon>Eurotiomycetes</taxon>
        <taxon>Eurotiomycetidae</taxon>
        <taxon>Eurotiales</taxon>
        <taxon>Aspergillaceae</taxon>
        <taxon>Aspergillus</taxon>
        <taxon>Aspergillus subgen. Aspergillus</taxon>
    </lineage>
</organism>
<dbReference type="AlphaFoldDB" id="A0A1E3B6R3"/>
<evidence type="ECO:0000313" key="3">
    <source>
        <dbReference type="EMBL" id="ODM16650.1"/>
    </source>
</evidence>
<dbReference type="Gene3D" id="3.40.50.1580">
    <property type="entry name" value="Nucleoside phosphorylase domain"/>
    <property type="match status" value="1"/>
</dbReference>
<feature type="compositionally biased region" description="Polar residues" evidence="1">
    <location>
        <begin position="569"/>
        <end position="579"/>
    </location>
</feature>
<evidence type="ECO:0000313" key="4">
    <source>
        <dbReference type="Proteomes" id="UP000094569"/>
    </source>
</evidence>
<dbReference type="InterPro" id="IPR035994">
    <property type="entry name" value="Nucleoside_phosphorylase_sf"/>
</dbReference>
<dbReference type="Proteomes" id="UP000094569">
    <property type="component" value="Unassembled WGS sequence"/>
</dbReference>
<dbReference type="OrthoDB" id="1577640at2759"/>
<dbReference type="InterPro" id="IPR000845">
    <property type="entry name" value="Nucleoside_phosphorylase_d"/>
</dbReference>
<proteinExistence type="predicted"/>
<dbReference type="GO" id="GO:0009116">
    <property type="term" value="P:nucleoside metabolic process"/>
    <property type="evidence" value="ECO:0007669"/>
    <property type="project" value="InterPro"/>
</dbReference>
<feature type="region of interest" description="Disordered" evidence="1">
    <location>
        <begin position="497"/>
        <end position="579"/>
    </location>
</feature>
<dbReference type="InterPro" id="IPR053137">
    <property type="entry name" value="NLR-like"/>
</dbReference>
<feature type="domain" description="Nucleoside phosphorylase" evidence="2">
    <location>
        <begin position="26"/>
        <end position="284"/>
    </location>
</feature>
<protein>
    <recommendedName>
        <fullName evidence="2">Nucleoside phosphorylase domain-containing protein</fullName>
    </recommendedName>
</protein>